<dbReference type="PANTHER" id="PTHR34322:SF2">
    <property type="entry name" value="TRANSPOSASE IS200-LIKE DOMAIN-CONTAINING PROTEIN"/>
    <property type="match status" value="1"/>
</dbReference>
<dbReference type="EMBL" id="JBAWKS010000002">
    <property type="protein sequence ID" value="MEI4551886.1"/>
    <property type="molecule type" value="Genomic_DNA"/>
</dbReference>
<gene>
    <name evidence="1" type="ORF">WAE96_19575</name>
</gene>
<accession>A0ABU8EY94</accession>
<reference evidence="1 2" key="1">
    <citation type="submission" date="2023-12" db="EMBL/GenBank/DDBJ databases">
        <title>Friends and Foes: Symbiotic and Algicidal bacterial influence on Karenia brevis blooms.</title>
        <authorList>
            <person name="Fei C."/>
            <person name="Mohamed A.R."/>
            <person name="Booker A."/>
            <person name="Arshad M."/>
            <person name="Klass S."/>
            <person name="Ahn S."/>
            <person name="Gilbert P.M."/>
            <person name="Heil C.A."/>
            <person name="Martinez J.M."/>
            <person name="Amin S.A."/>
        </authorList>
    </citation>
    <scope>NUCLEOTIDE SEQUENCE [LARGE SCALE GENOMIC DNA]</scope>
    <source>
        <strain evidence="1 2">CE15</strain>
    </source>
</reference>
<dbReference type="SUPFAM" id="SSF143422">
    <property type="entry name" value="Transposase IS200-like"/>
    <property type="match status" value="1"/>
</dbReference>
<proteinExistence type="predicted"/>
<dbReference type="PANTHER" id="PTHR34322">
    <property type="entry name" value="TRANSPOSASE, Y1_TNP DOMAIN-CONTAINING"/>
    <property type="match status" value="1"/>
</dbReference>
<dbReference type="RefSeq" id="WP_336436777.1">
    <property type="nucleotide sequence ID" value="NZ_JBAWKS010000002.1"/>
</dbReference>
<comment type="caution">
    <text evidence="1">The sequence shown here is derived from an EMBL/GenBank/DDBJ whole genome shotgun (WGS) entry which is preliminary data.</text>
</comment>
<dbReference type="Gene3D" id="3.30.70.1290">
    <property type="entry name" value="Transposase IS200-like"/>
    <property type="match status" value="1"/>
</dbReference>
<organism evidence="1 2">
    <name type="scientific">Pseudoalteromonas spongiae</name>
    <dbReference type="NCBI Taxonomy" id="298657"/>
    <lineage>
        <taxon>Bacteria</taxon>
        <taxon>Pseudomonadati</taxon>
        <taxon>Pseudomonadota</taxon>
        <taxon>Gammaproteobacteria</taxon>
        <taxon>Alteromonadales</taxon>
        <taxon>Pseudoalteromonadaceae</taxon>
        <taxon>Pseudoalteromonas</taxon>
    </lineage>
</organism>
<protein>
    <submittedName>
        <fullName evidence="1">Transposase</fullName>
    </submittedName>
</protein>
<dbReference type="InterPro" id="IPR036515">
    <property type="entry name" value="Transposase_17_sf"/>
</dbReference>
<evidence type="ECO:0000313" key="1">
    <source>
        <dbReference type="EMBL" id="MEI4551886.1"/>
    </source>
</evidence>
<dbReference type="Proteomes" id="UP001382455">
    <property type="component" value="Unassembled WGS sequence"/>
</dbReference>
<keyword evidence="2" id="KW-1185">Reference proteome</keyword>
<evidence type="ECO:0000313" key="2">
    <source>
        <dbReference type="Proteomes" id="UP001382455"/>
    </source>
</evidence>
<sequence length="324" mass="37274">MAVPRKQQISLVDTPFYHCISRCVRRAFLCGEDKVTGQSFEHRRAWVEDKLLELTKVFCIDVCAYAVMSNHTHIVLCVDEKKAIRLKQKAIIIRWHKLFKGNLLTQKYLTGEPLNPAEQFTLDEMTQVFRNRLMDISWFMRVLNEDIARKANFEDNCTGRFWEGRFKSQALLDEAALAACMAYVDLNPIRAKVAYTPETSDYTSIQQRIKAALEGKQPKPLMKFIGNPRKHMPKGLPFELKSYLELVELTGRIMREDKRGAIPVDALPLLTRLSISPENWLKLTTQFTKTFHGAVGKPAMMATYCEHLDKKRRPNIANARALLA</sequence>
<name>A0ABU8EY94_9GAMM</name>